<proteinExistence type="predicted"/>
<sequence>MFVHGVAVRDPDDPQYAAAQRLTRGADWPMVEAALREHVAPAVRPSAPERVALIRVYWGDLGAQPNEVVEPPVAALSKVETLAALSPAELGEALQQSLFESLPPTQWPAAVDAAWATVADPAIRAQLAARTPKKQTSWLLKQVRGRLVEASPELSRTWGQVGADFTAARRRNLRRAMGGVRRPLEELVPVFVGDVLRYLDGRGVPGAPGPIVERVLAGLAEAGEAVCGEDEPLVVLTHSMGGQLVYDALTAYADEVPGGMPRVDLWCASASQIGLFAELGMFVAEGPPSVVGVPADRLGYLWNAWSSSDVLSFRAEGWVAGAHDTDFTFSGSLGANHMSYLTDPTFYRTLAAKVRAHCRSAPARHGLAQYGKSRTDAGQRHTVRSWTRSATPMRLGLGSGRPSWPAATSSCTPST</sequence>
<reference evidence="2 3" key="1">
    <citation type="submission" date="2020-10" db="EMBL/GenBank/DDBJ databases">
        <title>Connecting structure to function with the recovery of over 1000 high-quality activated sludge metagenome-assembled genomes encoding full-length rRNA genes using long-read sequencing.</title>
        <authorList>
            <person name="Singleton C.M."/>
            <person name="Petriglieri F."/>
            <person name="Kristensen J.M."/>
            <person name="Kirkegaard R.H."/>
            <person name="Michaelsen T.Y."/>
            <person name="Andersen M.H."/>
            <person name="Karst S.M."/>
            <person name="Dueholm M.S."/>
            <person name="Nielsen P.H."/>
            <person name="Albertsen M."/>
        </authorList>
    </citation>
    <scope>NUCLEOTIDE SEQUENCE [LARGE SCALE GENOMIC DNA]</scope>
    <source>
        <strain evidence="2">Ega_18-Q3-R5-49_MAXAC.001</strain>
    </source>
</reference>
<protein>
    <submittedName>
        <fullName evidence="2">Uncharacterized protein</fullName>
    </submittedName>
</protein>
<organism evidence="2 3">
    <name type="scientific">Candidatus Phosphoribacter hodrii</name>
    <dbReference type="NCBI Taxonomy" id="2953743"/>
    <lineage>
        <taxon>Bacteria</taxon>
        <taxon>Bacillati</taxon>
        <taxon>Actinomycetota</taxon>
        <taxon>Actinomycetes</taxon>
        <taxon>Micrococcales</taxon>
        <taxon>Dermatophilaceae</taxon>
        <taxon>Candidatus Phosphoribacter</taxon>
    </lineage>
</organism>
<dbReference type="Proteomes" id="UP000726105">
    <property type="component" value="Unassembled WGS sequence"/>
</dbReference>
<gene>
    <name evidence="2" type="ORF">IPI13_14285</name>
</gene>
<evidence type="ECO:0000256" key="1">
    <source>
        <dbReference type="SAM" id="MobiDB-lite"/>
    </source>
</evidence>
<evidence type="ECO:0000313" key="2">
    <source>
        <dbReference type="EMBL" id="MBK7274277.1"/>
    </source>
</evidence>
<comment type="caution">
    <text evidence="2">The sequence shown here is derived from an EMBL/GenBank/DDBJ whole genome shotgun (WGS) entry which is preliminary data.</text>
</comment>
<feature type="region of interest" description="Disordered" evidence="1">
    <location>
        <begin position="395"/>
        <end position="415"/>
    </location>
</feature>
<dbReference type="AlphaFoldDB" id="A0A935ILU4"/>
<accession>A0A935ILU4</accession>
<dbReference type="EMBL" id="JADJIB010000005">
    <property type="protein sequence ID" value="MBK7274277.1"/>
    <property type="molecule type" value="Genomic_DNA"/>
</dbReference>
<dbReference type="InterPro" id="IPR029058">
    <property type="entry name" value="AB_hydrolase_fold"/>
</dbReference>
<name>A0A935ILU4_9MICO</name>
<feature type="compositionally biased region" description="Polar residues" evidence="1">
    <location>
        <begin position="406"/>
        <end position="415"/>
    </location>
</feature>
<dbReference type="SUPFAM" id="SSF53474">
    <property type="entry name" value="alpha/beta-Hydrolases"/>
    <property type="match status" value="1"/>
</dbReference>
<evidence type="ECO:0000313" key="3">
    <source>
        <dbReference type="Proteomes" id="UP000726105"/>
    </source>
</evidence>